<accession>L9JBZ0</accession>
<dbReference type="InParanoid" id="L9JBZ0"/>
<feature type="compositionally biased region" description="Basic and acidic residues" evidence="1">
    <location>
        <begin position="31"/>
        <end position="49"/>
    </location>
</feature>
<dbReference type="AlphaFoldDB" id="L9JBZ0"/>
<proteinExistence type="predicted"/>
<keyword evidence="3" id="KW-1185">Reference proteome</keyword>
<evidence type="ECO:0000313" key="2">
    <source>
        <dbReference type="EMBL" id="ELW47883.1"/>
    </source>
</evidence>
<feature type="compositionally biased region" description="Polar residues" evidence="1">
    <location>
        <begin position="1"/>
        <end position="21"/>
    </location>
</feature>
<organism evidence="2 3">
    <name type="scientific">Tupaia chinensis</name>
    <name type="common">Chinese tree shrew</name>
    <name type="synonym">Tupaia belangeri chinensis</name>
    <dbReference type="NCBI Taxonomy" id="246437"/>
    <lineage>
        <taxon>Eukaryota</taxon>
        <taxon>Metazoa</taxon>
        <taxon>Chordata</taxon>
        <taxon>Craniata</taxon>
        <taxon>Vertebrata</taxon>
        <taxon>Euteleostomi</taxon>
        <taxon>Mammalia</taxon>
        <taxon>Eutheria</taxon>
        <taxon>Euarchontoglires</taxon>
        <taxon>Scandentia</taxon>
        <taxon>Tupaiidae</taxon>
        <taxon>Tupaia</taxon>
    </lineage>
</organism>
<evidence type="ECO:0000313" key="3">
    <source>
        <dbReference type="Proteomes" id="UP000011518"/>
    </source>
</evidence>
<dbReference type="Proteomes" id="UP000011518">
    <property type="component" value="Unassembled WGS sequence"/>
</dbReference>
<gene>
    <name evidence="2" type="ORF">TREES_T100001965</name>
</gene>
<dbReference type="Gene3D" id="1.10.287.600">
    <property type="entry name" value="Helix hairpin bin"/>
    <property type="match status" value="1"/>
</dbReference>
<dbReference type="InterPro" id="IPR023123">
    <property type="entry name" value="Tubulin_C"/>
</dbReference>
<protein>
    <submittedName>
        <fullName evidence="2">Tubulin beta-4 chain</fullName>
    </submittedName>
</protein>
<reference evidence="3" key="1">
    <citation type="submission" date="2012-07" db="EMBL/GenBank/DDBJ databases">
        <title>Genome of the Chinese tree shrew, a rising model animal genetically related to primates.</title>
        <authorList>
            <person name="Zhang G."/>
            <person name="Fan Y."/>
            <person name="Yao Y."/>
            <person name="Huang Z."/>
        </authorList>
    </citation>
    <scope>NUCLEOTIDE SEQUENCE [LARGE SCALE GENOMIC DNA]</scope>
</reference>
<evidence type="ECO:0000256" key="1">
    <source>
        <dbReference type="SAM" id="MobiDB-lite"/>
    </source>
</evidence>
<reference evidence="3" key="2">
    <citation type="journal article" date="2013" name="Nat. Commun.">
        <title>Genome of the Chinese tree shrew.</title>
        <authorList>
            <person name="Fan Y."/>
            <person name="Huang Z.Y."/>
            <person name="Cao C.C."/>
            <person name="Chen C.S."/>
            <person name="Chen Y.X."/>
            <person name="Fan D.D."/>
            <person name="He J."/>
            <person name="Hou H.L."/>
            <person name="Hu L."/>
            <person name="Hu X.T."/>
            <person name="Jiang X.T."/>
            <person name="Lai R."/>
            <person name="Lang Y.S."/>
            <person name="Liang B."/>
            <person name="Liao S.G."/>
            <person name="Mu D."/>
            <person name="Ma Y.Y."/>
            <person name="Niu Y.Y."/>
            <person name="Sun X.Q."/>
            <person name="Xia J.Q."/>
            <person name="Xiao J."/>
            <person name="Xiong Z.Q."/>
            <person name="Xu L."/>
            <person name="Yang L."/>
            <person name="Zhang Y."/>
            <person name="Zhao W."/>
            <person name="Zhao X.D."/>
            <person name="Zheng Y.T."/>
            <person name="Zhou J.M."/>
            <person name="Zhu Y.B."/>
            <person name="Zhang G.J."/>
            <person name="Wang J."/>
            <person name="Yao Y.G."/>
        </authorList>
    </citation>
    <scope>NUCLEOTIDE SEQUENCE [LARGE SCALE GENOMIC DNA]</scope>
</reference>
<feature type="region of interest" description="Disordered" evidence="1">
    <location>
        <begin position="1"/>
        <end position="65"/>
    </location>
</feature>
<name>L9JBZ0_TUPCH</name>
<sequence length="115" mass="13285">MEFTEANSNMNDPISEYQQYQDVIKEEEEDFGGHKQDMSTSKREEHEEMPLIVQRTRDSPSSSSHANLLNEMAAILAFHSHSNFMDQFNARSRAKCYVFLLEPGRFHLSQKGGLE</sequence>
<dbReference type="EMBL" id="KB321089">
    <property type="protein sequence ID" value="ELW47883.1"/>
    <property type="molecule type" value="Genomic_DNA"/>
</dbReference>